<reference evidence="8 10" key="1">
    <citation type="submission" date="2015-03" db="EMBL/GenBank/DDBJ databases">
        <authorList>
            <person name="Murphy D."/>
        </authorList>
    </citation>
    <scope>NUCLEOTIDE SEQUENCE [LARGE SCALE GENOMIC DNA]</scope>
    <source>
        <strain evidence="8 10">FCF326</strain>
    </source>
</reference>
<evidence type="ECO:0000256" key="4">
    <source>
        <dbReference type="ARBA" id="ARBA00022692"/>
    </source>
</evidence>
<evidence type="ECO:0000256" key="5">
    <source>
        <dbReference type="ARBA" id="ARBA00022989"/>
    </source>
</evidence>
<accession>A0A0T9L8K5</accession>
<feature type="transmembrane region" description="Helical" evidence="7">
    <location>
        <begin position="229"/>
        <end position="255"/>
    </location>
</feature>
<evidence type="ECO:0000256" key="3">
    <source>
        <dbReference type="ARBA" id="ARBA00022475"/>
    </source>
</evidence>
<dbReference type="GO" id="GO:0006814">
    <property type="term" value="P:sodium ion transport"/>
    <property type="evidence" value="ECO:0007669"/>
    <property type="project" value="InterPro"/>
</dbReference>
<dbReference type="GO" id="GO:0015293">
    <property type="term" value="F:symporter activity"/>
    <property type="evidence" value="ECO:0007669"/>
    <property type="project" value="InterPro"/>
</dbReference>
<feature type="transmembrane region" description="Helical" evidence="7">
    <location>
        <begin position="181"/>
        <end position="199"/>
    </location>
</feature>
<evidence type="ECO:0000313" key="8">
    <source>
        <dbReference type="EMBL" id="CNE65428.1"/>
    </source>
</evidence>
<evidence type="ECO:0000313" key="10">
    <source>
        <dbReference type="Proteomes" id="UP000045824"/>
    </source>
</evidence>
<proteinExistence type="inferred from homology"/>
<keyword evidence="6 7" id="KW-0472">Membrane</keyword>
<feature type="transmembrane region" description="Helical" evidence="7">
    <location>
        <begin position="261"/>
        <end position="283"/>
    </location>
</feature>
<dbReference type="PANTHER" id="PTHR11328">
    <property type="entry name" value="MAJOR FACILITATOR SUPERFAMILY DOMAIN-CONTAINING PROTEIN"/>
    <property type="match status" value="1"/>
</dbReference>
<dbReference type="InterPro" id="IPR039672">
    <property type="entry name" value="MFS_2"/>
</dbReference>
<sequence>MKNSLTWKNIVGYGLGDVANNFAFAMGAMFLLNYYTDTAGINAAVAGTMLLLVRVFDAIADVVVGRIVDSTQTRWGKFRPFILFGAIPLMTFSVLVFSVPSFLTDSHKIFYIYLTYMGLGVAYSLVNIPYGSLSTAMTQHPEERAKLGAARTIMASLTYTLLAFVIAPAINDTSGHHQATYTTYTIGLAIIGVALYWICFSSTQENITRVVKQPSMKLSMKTVRSNSPLLILCIVAIFTLTGTFSLSAAGLYYVRYILNDMSYFSTLIFIQTFLGAILAAPLVPRMVKSYGKKTTFIIGTVIASVSYLILFFFLDKSVYTAFALFACASFGASLCMTVMWALEADTVEYGEYKTGIRIEGLTYSLFSFTRKCGQALGGSLPAFILVASGYVSNQVQTPETITGIKLAIAIVPALCMFLAFLGMCLYPLTEKRYQDIVSEINKRKANSEKFLGSLQEINIYHKKTE</sequence>
<dbReference type="NCBIfam" id="NF007353">
    <property type="entry name" value="PRK09848.1"/>
    <property type="match status" value="1"/>
</dbReference>
<dbReference type="RefSeq" id="WP_050119243.1">
    <property type="nucleotide sequence ID" value="NZ_CABHXN010000030.1"/>
</dbReference>
<organism evidence="8 10">
    <name type="scientific">Yersinia kristensenii</name>
    <dbReference type="NCBI Taxonomy" id="28152"/>
    <lineage>
        <taxon>Bacteria</taxon>
        <taxon>Pseudomonadati</taxon>
        <taxon>Pseudomonadota</taxon>
        <taxon>Gammaproteobacteria</taxon>
        <taxon>Enterobacterales</taxon>
        <taxon>Yersiniaceae</taxon>
        <taxon>Yersinia</taxon>
    </lineage>
</organism>
<dbReference type="GO" id="GO:0008643">
    <property type="term" value="P:carbohydrate transport"/>
    <property type="evidence" value="ECO:0007669"/>
    <property type="project" value="InterPro"/>
</dbReference>
<dbReference type="EMBL" id="CPYI01000006">
    <property type="protein sequence ID" value="CNE65428.1"/>
    <property type="molecule type" value="Genomic_DNA"/>
</dbReference>
<dbReference type="Gene3D" id="1.20.1250.20">
    <property type="entry name" value="MFS general substrate transporter like domains"/>
    <property type="match status" value="2"/>
</dbReference>
<feature type="transmembrane region" description="Helical" evidence="7">
    <location>
        <begin position="404"/>
        <end position="426"/>
    </location>
</feature>
<evidence type="ECO:0000256" key="7">
    <source>
        <dbReference type="SAM" id="Phobius"/>
    </source>
</evidence>
<dbReference type="EMBL" id="NHOG01000008">
    <property type="protein sequence ID" value="OVZ82001.1"/>
    <property type="molecule type" value="Genomic_DNA"/>
</dbReference>
<protein>
    <submittedName>
        <fullName evidence="9">MFS transporter</fullName>
    </submittedName>
    <submittedName>
        <fullName evidence="8">Sodium:galactoside symporter family protein</fullName>
    </submittedName>
</protein>
<dbReference type="AlphaFoldDB" id="A0A0T9L8K5"/>
<name>A0A0T9L8K5_YERKR</name>
<evidence type="ECO:0000256" key="2">
    <source>
        <dbReference type="ARBA" id="ARBA00009617"/>
    </source>
</evidence>
<keyword evidence="3" id="KW-1003">Cell membrane</keyword>
<gene>
    <name evidence="8" type="primary">melB2</name>
    <name evidence="9" type="ORF">CBW52_06685</name>
    <name evidence="8" type="ORF">ERS008491_01888</name>
</gene>
<keyword evidence="5 7" id="KW-1133">Transmembrane helix</keyword>
<dbReference type="InterPro" id="IPR018043">
    <property type="entry name" value="Na/Gal_symport_CS"/>
</dbReference>
<dbReference type="NCBIfam" id="TIGR00792">
    <property type="entry name" value="gph"/>
    <property type="match status" value="1"/>
</dbReference>
<feature type="transmembrane region" description="Helical" evidence="7">
    <location>
        <begin position="295"/>
        <end position="314"/>
    </location>
</feature>
<dbReference type="InterPro" id="IPR036259">
    <property type="entry name" value="MFS_trans_sf"/>
</dbReference>
<dbReference type="InterPro" id="IPR001927">
    <property type="entry name" value="Na/Gal_symport"/>
</dbReference>
<evidence type="ECO:0000256" key="1">
    <source>
        <dbReference type="ARBA" id="ARBA00004651"/>
    </source>
</evidence>
<dbReference type="Proteomes" id="UP000195840">
    <property type="component" value="Unassembled WGS sequence"/>
</dbReference>
<dbReference type="PANTHER" id="PTHR11328:SF39">
    <property type="entry name" value="2,3-DIHYDROXYPROPANE-1-SULFONATE EXPORTER-RELATED"/>
    <property type="match status" value="1"/>
</dbReference>
<feature type="transmembrane region" description="Helical" evidence="7">
    <location>
        <begin position="41"/>
        <end position="60"/>
    </location>
</feature>
<feature type="transmembrane region" description="Helical" evidence="7">
    <location>
        <begin position="81"/>
        <end position="103"/>
    </location>
</feature>
<reference evidence="9 11" key="2">
    <citation type="submission" date="2017-05" db="EMBL/GenBank/DDBJ databases">
        <title>Whole genome sequencing of Yersinia kristensenii.</title>
        <authorList>
            <person name="Campioni F."/>
        </authorList>
    </citation>
    <scope>NUCLEOTIDE SEQUENCE [LARGE SCALE GENOMIC DNA]</scope>
    <source>
        <strain evidence="9 11">CFSAN060538</strain>
    </source>
</reference>
<feature type="transmembrane region" description="Helical" evidence="7">
    <location>
        <begin position="12"/>
        <end position="35"/>
    </location>
</feature>
<feature type="transmembrane region" description="Helical" evidence="7">
    <location>
        <begin position="375"/>
        <end position="392"/>
    </location>
</feature>
<feature type="transmembrane region" description="Helical" evidence="7">
    <location>
        <begin position="320"/>
        <end position="342"/>
    </location>
</feature>
<evidence type="ECO:0000313" key="11">
    <source>
        <dbReference type="Proteomes" id="UP000195840"/>
    </source>
</evidence>
<dbReference type="CDD" id="cd17332">
    <property type="entry name" value="MFS_MelB_like"/>
    <property type="match status" value="1"/>
</dbReference>
<evidence type="ECO:0000256" key="6">
    <source>
        <dbReference type="ARBA" id="ARBA00023136"/>
    </source>
</evidence>
<evidence type="ECO:0000313" key="9">
    <source>
        <dbReference type="EMBL" id="OVZ82001.1"/>
    </source>
</evidence>
<feature type="transmembrane region" description="Helical" evidence="7">
    <location>
        <begin position="149"/>
        <end position="169"/>
    </location>
</feature>
<dbReference type="PROSITE" id="PS00872">
    <property type="entry name" value="NA_GALACTOSIDE_SYMP"/>
    <property type="match status" value="1"/>
</dbReference>
<dbReference type="SUPFAM" id="SSF103473">
    <property type="entry name" value="MFS general substrate transporter"/>
    <property type="match status" value="1"/>
</dbReference>
<comment type="similarity">
    <text evidence="2">Belongs to the sodium:galactoside symporter (TC 2.A.2) family.</text>
</comment>
<comment type="subcellular location">
    <subcellularLocation>
        <location evidence="1">Cell membrane</location>
        <topology evidence="1">Multi-pass membrane protein</topology>
    </subcellularLocation>
</comment>
<dbReference type="GO" id="GO:0005886">
    <property type="term" value="C:plasma membrane"/>
    <property type="evidence" value="ECO:0007669"/>
    <property type="project" value="UniProtKB-SubCell"/>
</dbReference>
<feature type="transmembrane region" description="Helical" evidence="7">
    <location>
        <begin position="109"/>
        <end position="128"/>
    </location>
</feature>
<keyword evidence="11" id="KW-1185">Reference proteome</keyword>
<dbReference type="Proteomes" id="UP000045824">
    <property type="component" value="Unassembled WGS sequence"/>
</dbReference>
<keyword evidence="4 7" id="KW-0812">Transmembrane</keyword>
<dbReference type="Pfam" id="PF13347">
    <property type="entry name" value="MFS_2"/>
    <property type="match status" value="1"/>
</dbReference>